<feature type="domain" description="Reverse transcriptase" evidence="2">
    <location>
        <begin position="76"/>
        <end position="199"/>
    </location>
</feature>
<evidence type="ECO:0000313" key="4">
    <source>
        <dbReference type="EMBL" id="KAA3466106.1"/>
    </source>
</evidence>
<dbReference type="EMBL" id="SMMG02000007">
    <property type="protein sequence ID" value="KAA3466106.1"/>
    <property type="molecule type" value="Genomic_DNA"/>
</dbReference>
<evidence type="ECO:0000259" key="2">
    <source>
        <dbReference type="Pfam" id="PF00078"/>
    </source>
</evidence>
<protein>
    <submittedName>
        <fullName evidence="4">DNA/RNA polymerases superfamily protein</fullName>
    </submittedName>
</protein>
<gene>
    <name evidence="4" type="ORF">EPI10_001221</name>
</gene>
<name>A0A5B6VAU1_9ROSI</name>
<dbReference type="CDD" id="cd01647">
    <property type="entry name" value="RT_LTR"/>
    <property type="match status" value="1"/>
</dbReference>
<dbReference type="Proteomes" id="UP000325315">
    <property type="component" value="Unassembled WGS sequence"/>
</dbReference>
<reference evidence="5" key="1">
    <citation type="journal article" date="2019" name="Plant Biotechnol. J.">
        <title>Genome sequencing of the Australian wild diploid species Gossypium australe highlights disease resistance and delayed gland morphogenesis.</title>
        <authorList>
            <person name="Cai Y."/>
            <person name="Cai X."/>
            <person name="Wang Q."/>
            <person name="Wang P."/>
            <person name="Zhang Y."/>
            <person name="Cai C."/>
            <person name="Xu Y."/>
            <person name="Wang K."/>
            <person name="Zhou Z."/>
            <person name="Wang C."/>
            <person name="Geng S."/>
            <person name="Li B."/>
            <person name="Dong Q."/>
            <person name="Hou Y."/>
            <person name="Wang H."/>
            <person name="Ai P."/>
            <person name="Liu Z."/>
            <person name="Yi F."/>
            <person name="Sun M."/>
            <person name="An G."/>
            <person name="Cheng J."/>
            <person name="Zhang Y."/>
            <person name="Shi Q."/>
            <person name="Xie Y."/>
            <person name="Shi X."/>
            <person name="Chang Y."/>
            <person name="Huang F."/>
            <person name="Chen Y."/>
            <person name="Hong S."/>
            <person name="Mi L."/>
            <person name="Sun Q."/>
            <person name="Zhang L."/>
            <person name="Zhou B."/>
            <person name="Peng R."/>
            <person name="Zhang X."/>
            <person name="Liu F."/>
        </authorList>
    </citation>
    <scope>NUCLEOTIDE SEQUENCE [LARGE SCALE GENOMIC DNA]</scope>
    <source>
        <strain evidence="5">cv. PA1801</strain>
    </source>
</reference>
<evidence type="ECO:0000256" key="1">
    <source>
        <dbReference type="SAM" id="Phobius"/>
    </source>
</evidence>
<dbReference type="OrthoDB" id="775972at2759"/>
<dbReference type="InterPro" id="IPR053134">
    <property type="entry name" value="RNA-dir_DNA_polymerase"/>
</dbReference>
<dbReference type="InterPro" id="IPR041577">
    <property type="entry name" value="RT_RNaseH_2"/>
</dbReference>
<dbReference type="PANTHER" id="PTHR24559:SF444">
    <property type="entry name" value="REVERSE TRANSCRIPTASE DOMAIN-CONTAINING PROTEIN"/>
    <property type="match status" value="1"/>
</dbReference>
<dbReference type="Gene3D" id="3.10.10.10">
    <property type="entry name" value="HIV Type 1 Reverse Transcriptase, subunit A, domain 1"/>
    <property type="match status" value="2"/>
</dbReference>
<dbReference type="Pfam" id="PF00078">
    <property type="entry name" value="RVT_1"/>
    <property type="match status" value="1"/>
</dbReference>
<dbReference type="PANTHER" id="PTHR24559">
    <property type="entry name" value="TRANSPOSON TY3-I GAG-POL POLYPROTEIN"/>
    <property type="match status" value="1"/>
</dbReference>
<keyword evidence="1" id="KW-0472">Membrane</keyword>
<evidence type="ECO:0000313" key="5">
    <source>
        <dbReference type="Proteomes" id="UP000325315"/>
    </source>
</evidence>
<feature type="transmembrane region" description="Helical" evidence="1">
    <location>
        <begin position="113"/>
        <end position="130"/>
    </location>
</feature>
<keyword evidence="1" id="KW-0812">Transmembrane</keyword>
<organism evidence="4 5">
    <name type="scientific">Gossypium australe</name>
    <dbReference type="NCBI Taxonomy" id="47621"/>
    <lineage>
        <taxon>Eukaryota</taxon>
        <taxon>Viridiplantae</taxon>
        <taxon>Streptophyta</taxon>
        <taxon>Embryophyta</taxon>
        <taxon>Tracheophyta</taxon>
        <taxon>Spermatophyta</taxon>
        <taxon>Magnoliopsida</taxon>
        <taxon>eudicotyledons</taxon>
        <taxon>Gunneridae</taxon>
        <taxon>Pentapetalae</taxon>
        <taxon>rosids</taxon>
        <taxon>malvids</taxon>
        <taxon>Malvales</taxon>
        <taxon>Malvaceae</taxon>
        <taxon>Malvoideae</taxon>
        <taxon>Gossypium</taxon>
    </lineage>
</organism>
<dbReference type="Gene3D" id="3.30.70.270">
    <property type="match status" value="2"/>
</dbReference>
<feature type="domain" description="Reverse transcriptase/retrotransposon-derived protein RNase H-like" evidence="3">
    <location>
        <begin position="230"/>
        <end position="277"/>
    </location>
</feature>
<dbReference type="Pfam" id="PF17919">
    <property type="entry name" value="RT_RNaseH_2"/>
    <property type="match status" value="1"/>
</dbReference>
<keyword evidence="5" id="KW-1185">Reference proteome</keyword>
<dbReference type="InterPro" id="IPR043502">
    <property type="entry name" value="DNA/RNA_pol_sf"/>
</dbReference>
<sequence length="277" mass="31494">MELVPVFCEYPDVFLEELAGLPPIREVEFAIELVPKTSPISIAPYRIDPTELKELKAQLQELTGRGFAQSSFSPWLKGGTVFSNTDLRSSYYQLRVKDSDVPKTAFRTRYRHYGFLIMLFGLTNAPAVFMDLMNRIFRLYLDRFVVVFIDDILIYSRDDKCKFWPQEVGFLGHIISAEGILVDSSKISAVVDWKPPRNVSEVRSFLGLARYYRVLDDSYTDNSFIVKTCELKALLTEAPILVQPESGKEFVIFSDAPLNGLGCVLMQEGKVIAYASR</sequence>
<dbReference type="SUPFAM" id="SSF56672">
    <property type="entry name" value="DNA/RNA polymerases"/>
    <property type="match status" value="1"/>
</dbReference>
<dbReference type="InterPro" id="IPR000477">
    <property type="entry name" value="RT_dom"/>
</dbReference>
<evidence type="ECO:0000259" key="3">
    <source>
        <dbReference type="Pfam" id="PF17919"/>
    </source>
</evidence>
<comment type="caution">
    <text evidence="4">The sequence shown here is derived from an EMBL/GenBank/DDBJ whole genome shotgun (WGS) entry which is preliminary data.</text>
</comment>
<dbReference type="InterPro" id="IPR043128">
    <property type="entry name" value="Rev_trsase/Diguanyl_cyclase"/>
</dbReference>
<keyword evidence="1" id="KW-1133">Transmembrane helix</keyword>
<dbReference type="AlphaFoldDB" id="A0A5B6VAU1"/>
<proteinExistence type="predicted"/>
<accession>A0A5B6VAU1</accession>